<sequence length="325" mass="34396">MVTAPWIDLHAHPGRFFLDGLPDDSALARGNIGGARSDPREIVRSGMSVVSFATVSDLQALRATEGGGLTATGSFDVGTAYADHLRQLEAAARAAERIGLQPLRGGADLVGPHGPRMLLACEGADFLEYDGANLAETYRRGVRSVQLVHYRPNAYGDLQTASAVHDGLSAAGAEVVREMNRLGMIVDLAHATYETTRDAVWVSDQPVMISHSHLAGAGREHPRFVSADHARVVAETGGVIGVWPAGFSLQTLEDYVGEIVRLVEVVGVEHVGVGTDMDANYRPVLTSYGQFAVLRDALSSRGFGAAEVDGVLGGNAEQLIRTVCG</sequence>
<dbReference type="GO" id="GO:0070573">
    <property type="term" value="F:metallodipeptidase activity"/>
    <property type="evidence" value="ECO:0007669"/>
    <property type="project" value="InterPro"/>
</dbReference>
<dbReference type="InterPro" id="IPR008257">
    <property type="entry name" value="Pept_M19"/>
</dbReference>
<dbReference type="PROSITE" id="PS51365">
    <property type="entry name" value="RENAL_DIPEPTIDASE_2"/>
    <property type="match status" value="1"/>
</dbReference>
<evidence type="ECO:0008006" key="3">
    <source>
        <dbReference type="Google" id="ProtNLM"/>
    </source>
</evidence>
<dbReference type="Gene3D" id="3.20.20.140">
    <property type="entry name" value="Metal-dependent hydrolases"/>
    <property type="match status" value="1"/>
</dbReference>
<dbReference type="PANTHER" id="PTHR10443:SF12">
    <property type="entry name" value="DIPEPTIDASE"/>
    <property type="match status" value="1"/>
</dbReference>
<name>A0A563E8K2_9MICO</name>
<reference evidence="1 2" key="1">
    <citation type="submission" date="2019-05" db="EMBL/GenBank/DDBJ databases">
        <authorList>
            <person name="Lee S.D."/>
        </authorList>
    </citation>
    <scope>NUCLEOTIDE SEQUENCE [LARGE SCALE GENOMIC DNA]</scope>
    <source>
        <strain evidence="1 2">C5-26</strain>
    </source>
</reference>
<dbReference type="Proteomes" id="UP000320244">
    <property type="component" value="Unassembled WGS sequence"/>
</dbReference>
<keyword evidence="2" id="KW-1185">Reference proteome</keyword>
<proteinExistence type="predicted"/>
<dbReference type="RefSeq" id="WP_146314934.1">
    <property type="nucleotide sequence ID" value="NZ_VCQV01000002.1"/>
</dbReference>
<dbReference type="Pfam" id="PF01244">
    <property type="entry name" value="Peptidase_M19"/>
    <property type="match status" value="1"/>
</dbReference>
<dbReference type="EMBL" id="VCQV01000002">
    <property type="protein sequence ID" value="TWP38531.1"/>
    <property type="molecule type" value="Genomic_DNA"/>
</dbReference>
<dbReference type="SUPFAM" id="SSF51556">
    <property type="entry name" value="Metallo-dependent hydrolases"/>
    <property type="match status" value="1"/>
</dbReference>
<protein>
    <recommendedName>
        <fullName evidence="3">Membrane dipeptidase</fullName>
    </recommendedName>
</protein>
<comment type="caution">
    <text evidence="1">The sequence shown here is derived from an EMBL/GenBank/DDBJ whole genome shotgun (WGS) entry which is preliminary data.</text>
</comment>
<gene>
    <name evidence="1" type="ORF">FGL98_01680</name>
</gene>
<dbReference type="PANTHER" id="PTHR10443">
    <property type="entry name" value="MICROSOMAL DIPEPTIDASE"/>
    <property type="match status" value="1"/>
</dbReference>
<reference evidence="1 2" key="2">
    <citation type="submission" date="2019-08" db="EMBL/GenBank/DDBJ databases">
        <title>Jejuicoccus antrihumi gen. nov., sp. nov., a new member of the family Dermacoccaceae isolated from a cave.</title>
        <authorList>
            <person name="Schumann P."/>
            <person name="Kim I.S."/>
        </authorList>
    </citation>
    <scope>NUCLEOTIDE SEQUENCE [LARGE SCALE GENOMIC DNA]</scope>
    <source>
        <strain evidence="1 2">C5-26</strain>
    </source>
</reference>
<dbReference type="GO" id="GO:0006508">
    <property type="term" value="P:proteolysis"/>
    <property type="evidence" value="ECO:0007669"/>
    <property type="project" value="InterPro"/>
</dbReference>
<accession>A0A563E8K2</accession>
<evidence type="ECO:0000313" key="2">
    <source>
        <dbReference type="Proteomes" id="UP000320244"/>
    </source>
</evidence>
<evidence type="ECO:0000313" key="1">
    <source>
        <dbReference type="EMBL" id="TWP38531.1"/>
    </source>
</evidence>
<dbReference type="OrthoDB" id="9804920at2"/>
<dbReference type="AlphaFoldDB" id="A0A563E8K2"/>
<dbReference type="InterPro" id="IPR032466">
    <property type="entry name" value="Metal_Hydrolase"/>
</dbReference>
<organism evidence="1 2">
    <name type="scientific">Leekyejoonella antrihumi</name>
    <dbReference type="NCBI Taxonomy" id="1660198"/>
    <lineage>
        <taxon>Bacteria</taxon>
        <taxon>Bacillati</taxon>
        <taxon>Actinomycetota</taxon>
        <taxon>Actinomycetes</taxon>
        <taxon>Micrococcales</taxon>
        <taxon>Dermacoccaceae</taxon>
        <taxon>Leekyejoonella</taxon>
    </lineage>
</organism>